<keyword evidence="2" id="KW-0689">Ribosomal protein</keyword>
<dbReference type="InterPro" id="IPR038562">
    <property type="entry name" value="Ribosomal_eL34_C_sf"/>
</dbReference>
<dbReference type="EMBL" id="FO082271">
    <property type="protein sequence ID" value="CCO17490.1"/>
    <property type="molecule type" value="Genomic_DNA"/>
</dbReference>
<dbReference type="GO" id="GO:0006412">
    <property type="term" value="P:translation"/>
    <property type="evidence" value="ECO:0007669"/>
    <property type="project" value="InterPro"/>
</dbReference>
<sequence length="160" mass="18202">MGLRALDLAKRFGVSTFLFLCLPLFCGRWGPLSLSLLFFGFLYAYRFFSLLNRTNRHCYATRSNKIRKLRLPGGKLGIQYVKKKTKGPQTPSGDHGKIHGVPHLRTQKYSRKHLAKNKKTVNRAYGGVLSGGAVRERIVRAFLVEEQKIVKKVLKLQANK</sequence>
<dbReference type="Gene3D" id="6.20.370.70">
    <property type="match status" value="1"/>
</dbReference>
<dbReference type="AlphaFoldDB" id="K8EYD0"/>
<dbReference type="GO" id="GO:0003735">
    <property type="term" value="F:structural constituent of ribosome"/>
    <property type="evidence" value="ECO:0007669"/>
    <property type="project" value="InterPro"/>
</dbReference>
<keyword evidence="4" id="KW-1133">Transmembrane helix</keyword>
<evidence type="ECO:0000256" key="3">
    <source>
        <dbReference type="ARBA" id="ARBA00023274"/>
    </source>
</evidence>
<evidence type="ECO:0000313" key="5">
    <source>
        <dbReference type="EMBL" id="CCO17490.1"/>
    </source>
</evidence>
<dbReference type="GeneID" id="19014345"/>
<dbReference type="PROSITE" id="PS01145">
    <property type="entry name" value="RIBOSOMAL_L34E"/>
    <property type="match status" value="1"/>
</dbReference>
<dbReference type="GO" id="GO:0005840">
    <property type="term" value="C:ribosome"/>
    <property type="evidence" value="ECO:0007669"/>
    <property type="project" value="UniProtKB-KW"/>
</dbReference>
<dbReference type="STRING" id="41875.K8EYD0"/>
<dbReference type="KEGG" id="bpg:Bathy08g03660"/>
<evidence type="ECO:0000256" key="1">
    <source>
        <dbReference type="ARBA" id="ARBA00009875"/>
    </source>
</evidence>
<dbReference type="Gene3D" id="6.20.340.10">
    <property type="match status" value="1"/>
</dbReference>
<accession>K8EYD0</accession>
<proteinExistence type="inferred from homology"/>
<dbReference type="RefSeq" id="XP_007511369.1">
    <property type="nucleotide sequence ID" value="XM_007511307.1"/>
</dbReference>
<gene>
    <name evidence="5" type="ORF">Bathy08g03660</name>
</gene>
<dbReference type="eggNOG" id="KOG1790">
    <property type="taxonomic scope" value="Eukaryota"/>
</dbReference>
<keyword evidence="4" id="KW-0472">Membrane</keyword>
<dbReference type="PANTHER" id="PTHR10759">
    <property type="entry name" value="60S RIBOSOMAL PROTEIN L34"/>
    <property type="match status" value="1"/>
</dbReference>
<dbReference type="InterPro" id="IPR008195">
    <property type="entry name" value="Ribosomal_eL34"/>
</dbReference>
<name>K8EYD0_9CHLO</name>
<keyword evidence="3" id="KW-0687">Ribonucleoprotein</keyword>
<evidence type="ECO:0000313" key="6">
    <source>
        <dbReference type="Proteomes" id="UP000198341"/>
    </source>
</evidence>
<dbReference type="GO" id="GO:1990904">
    <property type="term" value="C:ribonucleoprotein complex"/>
    <property type="evidence" value="ECO:0007669"/>
    <property type="project" value="UniProtKB-KW"/>
</dbReference>
<comment type="similarity">
    <text evidence="1">Belongs to the eukaryotic ribosomal protein eL34 family.</text>
</comment>
<organism evidence="5 6">
    <name type="scientific">Bathycoccus prasinos</name>
    <dbReference type="NCBI Taxonomy" id="41875"/>
    <lineage>
        <taxon>Eukaryota</taxon>
        <taxon>Viridiplantae</taxon>
        <taxon>Chlorophyta</taxon>
        <taxon>Mamiellophyceae</taxon>
        <taxon>Mamiellales</taxon>
        <taxon>Bathycoccaceae</taxon>
        <taxon>Bathycoccus</taxon>
    </lineage>
</organism>
<protein>
    <recommendedName>
        <fullName evidence="7">60S ribosomal protein L34</fullName>
    </recommendedName>
</protein>
<dbReference type="Proteomes" id="UP000198341">
    <property type="component" value="Chromosome 8"/>
</dbReference>
<reference evidence="5 6" key="1">
    <citation type="submission" date="2011-10" db="EMBL/GenBank/DDBJ databases">
        <authorList>
            <person name="Genoscope - CEA"/>
        </authorList>
    </citation>
    <scope>NUCLEOTIDE SEQUENCE [LARGE SCALE GENOMIC DNA]</scope>
    <source>
        <strain evidence="5 6">RCC 1105</strain>
    </source>
</reference>
<evidence type="ECO:0008006" key="7">
    <source>
        <dbReference type="Google" id="ProtNLM"/>
    </source>
</evidence>
<dbReference type="Pfam" id="PF01199">
    <property type="entry name" value="Ribosomal_L34e"/>
    <property type="match status" value="1"/>
</dbReference>
<dbReference type="OrthoDB" id="2014006at2759"/>
<keyword evidence="6" id="KW-1185">Reference proteome</keyword>
<keyword evidence="4" id="KW-0812">Transmembrane</keyword>
<evidence type="ECO:0000256" key="2">
    <source>
        <dbReference type="ARBA" id="ARBA00022980"/>
    </source>
</evidence>
<dbReference type="InterPro" id="IPR018065">
    <property type="entry name" value="Ribosomal_eL34_CS"/>
</dbReference>
<evidence type="ECO:0000256" key="4">
    <source>
        <dbReference type="SAM" id="Phobius"/>
    </source>
</evidence>
<dbReference type="PRINTS" id="PR01250">
    <property type="entry name" value="RIBOSOMALL34"/>
</dbReference>
<feature type="transmembrane region" description="Helical" evidence="4">
    <location>
        <begin position="36"/>
        <end position="52"/>
    </location>
</feature>